<dbReference type="Pfam" id="PF16548">
    <property type="entry name" value="FlgT_N"/>
    <property type="match status" value="1"/>
</dbReference>
<dbReference type="AlphaFoldDB" id="A0AAW7Z8Z7"/>
<feature type="domain" description="Flagellar assembly protein T N-terminal" evidence="3">
    <location>
        <begin position="49"/>
        <end position="136"/>
    </location>
</feature>
<keyword evidence="4" id="KW-0969">Cilium</keyword>
<name>A0AAW7Z8Z7_9ALTE</name>
<accession>A0AAW7Z8Z7</accession>
<keyword evidence="4" id="KW-0966">Cell projection</keyword>
<comment type="caution">
    <text evidence="4">The sequence shown here is derived from an EMBL/GenBank/DDBJ whole genome shotgun (WGS) entry which is preliminary data.</text>
</comment>
<evidence type="ECO:0000259" key="2">
    <source>
        <dbReference type="Pfam" id="PF16539"/>
    </source>
</evidence>
<dbReference type="InterPro" id="IPR032386">
    <property type="entry name" value="FlgT_M"/>
</dbReference>
<evidence type="ECO:0000313" key="5">
    <source>
        <dbReference type="Proteomes" id="UP001170717"/>
    </source>
</evidence>
<dbReference type="RefSeq" id="WP_082604955.1">
    <property type="nucleotide sequence ID" value="NZ_CP013926.1"/>
</dbReference>
<dbReference type="InterPro" id="IPR038180">
    <property type="entry name" value="FlgT_N_sf"/>
</dbReference>
<dbReference type="Pfam" id="PF16539">
    <property type="entry name" value="FlgT_M"/>
    <property type="match status" value="1"/>
</dbReference>
<gene>
    <name evidence="4" type="ORF">Q4527_17170</name>
</gene>
<reference evidence="4" key="1">
    <citation type="submission" date="2023-07" db="EMBL/GenBank/DDBJ databases">
        <title>Genome content predicts the carbon catabolic preferences of heterotrophic bacteria.</title>
        <authorList>
            <person name="Gralka M."/>
        </authorList>
    </citation>
    <scope>NUCLEOTIDE SEQUENCE</scope>
    <source>
        <strain evidence="4">F2M12</strain>
    </source>
</reference>
<dbReference type="Pfam" id="PF16538">
    <property type="entry name" value="FlgT_C"/>
    <property type="match status" value="1"/>
</dbReference>
<dbReference type="InterPro" id="IPR032370">
    <property type="entry name" value="FlgT_N"/>
</dbReference>
<keyword evidence="4" id="KW-0282">Flagellum</keyword>
<feature type="domain" description="Flagellar assembly protein T C-terminal" evidence="1">
    <location>
        <begin position="334"/>
        <end position="408"/>
    </location>
</feature>
<dbReference type="EMBL" id="JAUOQI010000015">
    <property type="protein sequence ID" value="MDO6579137.1"/>
    <property type="molecule type" value="Genomic_DNA"/>
</dbReference>
<dbReference type="Gene3D" id="3.40.50.10610">
    <property type="entry name" value="ABC-type transport auxiliary lipoprotein component"/>
    <property type="match status" value="1"/>
</dbReference>
<organism evidence="4 5">
    <name type="scientific">Alteromonas stellipolaris</name>
    <dbReference type="NCBI Taxonomy" id="233316"/>
    <lineage>
        <taxon>Bacteria</taxon>
        <taxon>Pseudomonadati</taxon>
        <taxon>Pseudomonadota</taxon>
        <taxon>Gammaproteobacteria</taxon>
        <taxon>Alteromonadales</taxon>
        <taxon>Alteromonadaceae</taxon>
        <taxon>Alteromonas/Salinimonas group</taxon>
        <taxon>Alteromonas</taxon>
    </lineage>
</organism>
<dbReference type="Gene3D" id="2.40.10.410">
    <property type="entry name" value="FlgT, C-terminal domain"/>
    <property type="match status" value="1"/>
</dbReference>
<proteinExistence type="predicted"/>
<evidence type="ECO:0000259" key="3">
    <source>
        <dbReference type="Pfam" id="PF16548"/>
    </source>
</evidence>
<dbReference type="Proteomes" id="UP001170717">
    <property type="component" value="Unassembled WGS sequence"/>
</dbReference>
<dbReference type="InterPro" id="IPR032388">
    <property type="entry name" value="FlgT_C"/>
</dbReference>
<dbReference type="Gene3D" id="3.30.1660.40">
    <property type="entry name" value="FlgT, N-terminal domain"/>
    <property type="match status" value="1"/>
</dbReference>
<evidence type="ECO:0000313" key="4">
    <source>
        <dbReference type="EMBL" id="MDO6579137.1"/>
    </source>
</evidence>
<sequence length="409" mass="45782">MLGIRTFAKLFLVSISSAKRRYQARYANVAFFMALFCLTAVTTGQCHAAWYEAKGQAVIVNGNKEKARRDATEEALKQALLFAGASISSVQQLTNGLLESEDITISSSGEVDHLELTDEIWHKDYVTVSVRADIFPAAKQCNAVEYDKNIATSYFMVENRNHLVEGKIPNFSEAVTRKLATEMSAQTQNLNLAYIAPHTTRWGVNGLEENVRALSQQSNAQFVLIGSISDVSVERQRPSSFAFWKDEKATRYFSLSIKVFDGINSGLILQQDYVTEAKWPFDRFADVDEFSSTFWRTEYGNAIKKQMQQLTADINETIACQPMTGRVLNVAGSHISVSLGRDNGIKNGDELFVYQTSEIIDRHGKAYLQYHIYPGAFVVENAYGNTAKLIHKDSGIIANIQESDFVIKR</sequence>
<evidence type="ECO:0000259" key="1">
    <source>
        <dbReference type="Pfam" id="PF16538"/>
    </source>
</evidence>
<feature type="domain" description="Flagellar assembly protein T middle" evidence="2">
    <location>
        <begin position="140"/>
        <end position="288"/>
    </location>
</feature>
<dbReference type="InterPro" id="IPR038165">
    <property type="entry name" value="FlgT_C_sf"/>
</dbReference>
<protein>
    <submittedName>
        <fullName evidence="4">Flagellar assembly protein T N-terminal domain-containing protein</fullName>
    </submittedName>
</protein>